<comment type="caution">
    <text evidence="2">The sequence shown here is derived from an EMBL/GenBank/DDBJ whole genome shotgun (WGS) entry which is preliminary data.</text>
</comment>
<protein>
    <submittedName>
        <fullName evidence="2">Uncharacterized protein</fullName>
    </submittedName>
</protein>
<gene>
    <name evidence="2" type="ORF">CK203_112832</name>
</gene>
<accession>A0A438C4V5</accession>
<organism evidence="2 3">
    <name type="scientific">Vitis vinifera</name>
    <name type="common">Grape</name>
    <dbReference type="NCBI Taxonomy" id="29760"/>
    <lineage>
        <taxon>Eukaryota</taxon>
        <taxon>Viridiplantae</taxon>
        <taxon>Streptophyta</taxon>
        <taxon>Embryophyta</taxon>
        <taxon>Tracheophyta</taxon>
        <taxon>Spermatophyta</taxon>
        <taxon>Magnoliopsida</taxon>
        <taxon>eudicotyledons</taxon>
        <taxon>Gunneridae</taxon>
        <taxon>Pentapetalae</taxon>
        <taxon>rosids</taxon>
        <taxon>Vitales</taxon>
        <taxon>Vitaceae</taxon>
        <taxon>Viteae</taxon>
        <taxon>Vitis</taxon>
    </lineage>
</organism>
<evidence type="ECO:0000313" key="3">
    <source>
        <dbReference type="Proteomes" id="UP000288805"/>
    </source>
</evidence>
<reference evidence="2 3" key="1">
    <citation type="journal article" date="2018" name="PLoS Genet.">
        <title>Population sequencing reveals clonal diversity and ancestral inbreeding in the grapevine cultivar Chardonnay.</title>
        <authorList>
            <person name="Roach M.J."/>
            <person name="Johnson D.L."/>
            <person name="Bohlmann J."/>
            <person name="van Vuuren H.J."/>
            <person name="Jones S.J."/>
            <person name="Pretorius I.S."/>
            <person name="Schmidt S.A."/>
            <person name="Borneman A.R."/>
        </authorList>
    </citation>
    <scope>NUCLEOTIDE SEQUENCE [LARGE SCALE GENOMIC DNA]</scope>
    <source>
        <strain evidence="3">cv. Chardonnay</strain>
        <tissue evidence="2">Leaf</tissue>
    </source>
</reference>
<feature type="compositionally biased region" description="Polar residues" evidence="1">
    <location>
        <begin position="1"/>
        <end position="18"/>
    </location>
</feature>
<dbReference type="AlphaFoldDB" id="A0A438C4V5"/>
<feature type="region of interest" description="Disordered" evidence="1">
    <location>
        <begin position="1"/>
        <end position="27"/>
    </location>
</feature>
<sequence>MAAINTISPMNPQPNSKNPCHGSWHPSPPTNSSFLAFLNIRLQSSALRSDQSSTKPYHGYYQVCSVQGHIGKSHLLDDVEQLQLQPHNHHHNGNLVSTLLLQTTPILQISFLIVEHHTMPPLT</sequence>
<dbReference type="Proteomes" id="UP000288805">
    <property type="component" value="Unassembled WGS sequence"/>
</dbReference>
<proteinExistence type="predicted"/>
<dbReference type="EMBL" id="QGNW01002537">
    <property type="protein sequence ID" value="RVW18282.1"/>
    <property type="molecule type" value="Genomic_DNA"/>
</dbReference>
<evidence type="ECO:0000256" key="1">
    <source>
        <dbReference type="SAM" id="MobiDB-lite"/>
    </source>
</evidence>
<evidence type="ECO:0000313" key="2">
    <source>
        <dbReference type="EMBL" id="RVW18282.1"/>
    </source>
</evidence>
<name>A0A438C4V5_VITVI</name>